<dbReference type="SUPFAM" id="SSF144000">
    <property type="entry name" value="Oxysterol-binding protein-like"/>
    <property type="match status" value="1"/>
</dbReference>
<dbReference type="InterPro" id="IPR000648">
    <property type="entry name" value="Oxysterol-bd"/>
</dbReference>
<dbReference type="GO" id="GO:0032934">
    <property type="term" value="F:sterol binding"/>
    <property type="evidence" value="ECO:0007669"/>
    <property type="project" value="TreeGrafter"/>
</dbReference>
<sequence>MEPSSPLSTSTSRTQDTRPSKPTSANTPWNGNSPPWVSSVTTNITPAQIDTPTSRIKSVTTPRHQNWRKTDKYFSLISTVISGPLKVSPWARSPSPEGHANFARTNTAATKTGEDSARQRISSLTTINADRSSFPSAPTPQETVSERTDIAIGSSTQSRATRLELSASLGKPGMSIDTEFGKIQDTPLAALHQSEVSESIVQGTAEADVVPGNQDGRKRMSRPATSSLLKRLTEIPPPLLPEPPRSKTILPATQPVLSTFFHPINPSSRNSQGENLQRPNQRRRASVPDASHQDTGPSGILLSLDMASSSVQPSIAAAGGVSGHRMHSLDSTARQSHNRDSKGNNALYIGDHEQQNQRSQDISQSASSKISKLQMTRSMTRSNSVPPLGNTRDEKDIDIVEFIPSSLEKAPNTQMDEESHDSRIPTNSYSPVVSSSLDGSLPRGREIVSNSMDQSWSQASSPTNSAKRDVSSMTASQDRKKRSKRKKLGRSSSSGTVAESPEPSSLISSTALFEANMADIERYVDQDLYGYNNLSGAIDFDDAIEDMESTCALDPILRNTLMSDSSDPNIPTDSENTEVLEDSSKNILLGIIAQLGKTTDLHRVTLPTFVLEPRSMLERITDFMAHPEQIIKVYQIQDPVERFIAVTRYYLSGWHIKPKGVKKPYNPIIGEIFRARWKFEDGTESFYVAEQVSHHPPISAFYYASPENNLTIVGDLKPKSRFLGNSAATLMQGEIKISFANLPGEEYFITMPNIFARGIIIGTMLLELGDSAYVRCPKNDLVCHIEFKVKGFFTGSYNIIHGKIKRESAGEHLYDISGKWSDEIYIKKHNAKEKDVLFDVKASRIHPKIVAPEEQQEPIESRRLWSKLTAALKVNDQDVATQEKNKVEDEQRAKSKSREDQGLPHVPRFFEPKEEGFDIKLKNISPDAQEAKKQIADFIFNTPTSV</sequence>
<feature type="compositionally biased region" description="Basic and acidic residues" evidence="3">
    <location>
        <begin position="881"/>
        <end position="911"/>
    </location>
</feature>
<feature type="region of interest" description="Disordered" evidence="3">
    <location>
        <begin position="318"/>
        <end position="505"/>
    </location>
</feature>
<dbReference type="EMBL" id="JAAAID010000145">
    <property type="protein sequence ID" value="KAG0021687.1"/>
    <property type="molecule type" value="Genomic_DNA"/>
</dbReference>
<evidence type="ECO:0008006" key="6">
    <source>
        <dbReference type="Google" id="ProtNLM"/>
    </source>
</evidence>
<protein>
    <recommendedName>
        <fullName evidence="6">Oxysterol-binding protein</fullName>
    </recommendedName>
</protein>
<name>A0A9P6N228_9FUNG</name>
<dbReference type="Gene3D" id="1.10.287.2720">
    <property type="match status" value="1"/>
</dbReference>
<feature type="compositionally biased region" description="Polar residues" evidence="3">
    <location>
        <begin position="424"/>
        <end position="438"/>
    </location>
</feature>
<dbReference type="Gene3D" id="3.30.70.3490">
    <property type="match status" value="1"/>
</dbReference>
<comment type="caution">
    <text evidence="4">The sequence shown here is derived from an EMBL/GenBank/DDBJ whole genome shotgun (WGS) entry which is preliminary data.</text>
</comment>
<feature type="region of interest" description="Disordered" evidence="3">
    <location>
        <begin position="879"/>
        <end position="911"/>
    </location>
</feature>
<evidence type="ECO:0000256" key="1">
    <source>
        <dbReference type="ARBA" id="ARBA00008842"/>
    </source>
</evidence>
<organism evidence="4 5">
    <name type="scientific">Entomortierella chlamydospora</name>
    <dbReference type="NCBI Taxonomy" id="101097"/>
    <lineage>
        <taxon>Eukaryota</taxon>
        <taxon>Fungi</taxon>
        <taxon>Fungi incertae sedis</taxon>
        <taxon>Mucoromycota</taxon>
        <taxon>Mortierellomycotina</taxon>
        <taxon>Mortierellomycetes</taxon>
        <taxon>Mortierellales</taxon>
        <taxon>Mortierellaceae</taxon>
        <taxon>Entomortierella</taxon>
    </lineage>
</organism>
<feature type="region of interest" description="Disordered" evidence="3">
    <location>
        <begin position="205"/>
        <end position="301"/>
    </location>
</feature>
<evidence type="ECO:0000313" key="5">
    <source>
        <dbReference type="Proteomes" id="UP000703661"/>
    </source>
</evidence>
<accession>A0A9P6N228</accession>
<dbReference type="AlphaFoldDB" id="A0A9P6N228"/>
<feature type="compositionally biased region" description="Basic residues" evidence="3">
    <location>
        <begin position="479"/>
        <end position="489"/>
    </location>
</feature>
<dbReference type="PROSITE" id="PS01013">
    <property type="entry name" value="OSBP"/>
    <property type="match status" value="1"/>
</dbReference>
<evidence type="ECO:0000313" key="4">
    <source>
        <dbReference type="EMBL" id="KAG0021687.1"/>
    </source>
</evidence>
<dbReference type="GO" id="GO:0016020">
    <property type="term" value="C:membrane"/>
    <property type="evidence" value="ECO:0007669"/>
    <property type="project" value="TreeGrafter"/>
</dbReference>
<feature type="compositionally biased region" description="Polar residues" evidence="3">
    <location>
        <begin position="265"/>
        <end position="279"/>
    </location>
</feature>
<feature type="compositionally biased region" description="Polar residues" evidence="3">
    <location>
        <begin position="448"/>
        <end position="476"/>
    </location>
</feature>
<dbReference type="FunFam" id="1.10.287.2720:FF:000001">
    <property type="entry name" value="Oxysterol-binding OBPalpha"/>
    <property type="match status" value="1"/>
</dbReference>
<evidence type="ECO:0000256" key="3">
    <source>
        <dbReference type="SAM" id="MobiDB-lite"/>
    </source>
</evidence>
<dbReference type="InterPro" id="IPR037239">
    <property type="entry name" value="OSBP_sf"/>
</dbReference>
<feature type="compositionally biased region" description="Polar residues" evidence="3">
    <location>
        <begin position="356"/>
        <end position="385"/>
    </location>
</feature>
<proteinExistence type="inferred from homology"/>
<evidence type="ECO:0000256" key="2">
    <source>
        <dbReference type="RuleBase" id="RU003844"/>
    </source>
</evidence>
<dbReference type="Pfam" id="PF01237">
    <property type="entry name" value="Oxysterol_BP"/>
    <property type="match status" value="1"/>
</dbReference>
<dbReference type="Gene3D" id="2.40.160.120">
    <property type="match status" value="1"/>
</dbReference>
<dbReference type="PANTHER" id="PTHR10972">
    <property type="entry name" value="OXYSTEROL-BINDING PROTEIN-RELATED"/>
    <property type="match status" value="1"/>
</dbReference>
<keyword evidence="5" id="KW-1185">Reference proteome</keyword>
<gene>
    <name evidence="4" type="ORF">BGZ80_001898</name>
</gene>
<dbReference type="Proteomes" id="UP000703661">
    <property type="component" value="Unassembled WGS sequence"/>
</dbReference>
<feature type="region of interest" description="Disordered" evidence="3">
    <location>
        <begin position="1"/>
        <end position="40"/>
    </location>
</feature>
<dbReference type="GO" id="GO:0005829">
    <property type="term" value="C:cytosol"/>
    <property type="evidence" value="ECO:0007669"/>
    <property type="project" value="TreeGrafter"/>
</dbReference>
<comment type="similarity">
    <text evidence="1 2">Belongs to the OSBP family.</text>
</comment>
<feature type="compositionally biased region" description="Polar residues" evidence="3">
    <location>
        <begin position="20"/>
        <end position="40"/>
    </location>
</feature>
<feature type="compositionally biased region" description="Low complexity" evidence="3">
    <location>
        <begin position="1"/>
        <end position="12"/>
    </location>
</feature>
<reference evidence="4" key="1">
    <citation type="journal article" date="2020" name="Fungal Divers.">
        <title>Resolving the Mortierellaceae phylogeny through synthesis of multi-gene phylogenetics and phylogenomics.</title>
        <authorList>
            <person name="Vandepol N."/>
            <person name="Liber J."/>
            <person name="Desiro A."/>
            <person name="Na H."/>
            <person name="Kennedy M."/>
            <person name="Barry K."/>
            <person name="Grigoriev I.V."/>
            <person name="Miller A.N."/>
            <person name="O'Donnell K."/>
            <person name="Stajich J.E."/>
            <person name="Bonito G."/>
        </authorList>
    </citation>
    <scope>NUCLEOTIDE SEQUENCE</scope>
    <source>
        <strain evidence="4">NRRL 2769</strain>
    </source>
</reference>
<dbReference type="InterPro" id="IPR018494">
    <property type="entry name" value="Oxysterol-bd_CS"/>
</dbReference>
<dbReference type="PANTHER" id="PTHR10972:SF102">
    <property type="entry name" value="OXYSTEROL-BINDING PROTEIN"/>
    <property type="match status" value="1"/>
</dbReference>